<name>A0A9P7HKQ1_9HYPO</name>
<dbReference type="SMART" id="SM00213">
    <property type="entry name" value="UBQ"/>
    <property type="match status" value="1"/>
</dbReference>
<gene>
    <name evidence="3" type="ORF">H9Q72_010297</name>
</gene>
<dbReference type="OrthoDB" id="1658288at2759"/>
<reference evidence="3" key="1">
    <citation type="journal article" date="2020" name="bioRxiv">
        <title>Historical genomics reveals the evolutionary mechanisms behind multiple outbreaks of the host-specific coffee wilt pathogen Fusarium xylarioides.</title>
        <authorList>
            <person name="Peck D."/>
            <person name="Nowell R.W."/>
            <person name="Flood J."/>
            <person name="Ryan M.J."/>
            <person name="Barraclough T.G."/>
        </authorList>
    </citation>
    <scope>NUCLEOTIDE SEQUENCE</scope>
    <source>
        <strain evidence="3">IMI 127659i</strain>
    </source>
</reference>
<dbReference type="InterPro" id="IPR019956">
    <property type="entry name" value="Ubiquitin_dom"/>
</dbReference>
<evidence type="ECO:0000313" key="4">
    <source>
        <dbReference type="Proteomes" id="UP000750502"/>
    </source>
</evidence>
<dbReference type="Pfam" id="PF00240">
    <property type="entry name" value="ubiquitin"/>
    <property type="match status" value="1"/>
</dbReference>
<dbReference type="SUPFAM" id="SSF54236">
    <property type="entry name" value="Ubiquitin-like"/>
    <property type="match status" value="1"/>
</dbReference>
<feature type="domain" description="Ubiquitin-like" evidence="2">
    <location>
        <begin position="112"/>
        <end position="189"/>
    </location>
</feature>
<sequence>MRISFASENRYAIKIFAGNVNAISGEPRVPDAASSHRRPGLPSRKKSIQDYVVTPSQTRIDGVVTESREVRQFVAVGSDHSVEAQMTGGRRTACLQFEVTRLESHEVEEQSINITVNTFGFKDKPIDMNISNHAFIKDIQQKIQDIEGHPADRQRLIYRGMGLEDGLVLSDYGIKEGSILHLAFKLPCAHQLRGLKCPCLPSKCQTAPKVETGQHEMAFPLGGVIRQSIVEIPKRLFQESTAISFNVQILYEEPSRVSGGFPGFQSVAQIDGTPEKTLKNLSIIDVETSEPVVDYNGGKGELGNVSGHGRV</sequence>
<dbReference type="InterPro" id="IPR000626">
    <property type="entry name" value="Ubiquitin-like_dom"/>
</dbReference>
<feature type="region of interest" description="Disordered" evidence="1">
    <location>
        <begin position="27"/>
        <end position="46"/>
    </location>
</feature>
<evidence type="ECO:0000256" key="1">
    <source>
        <dbReference type="SAM" id="MobiDB-lite"/>
    </source>
</evidence>
<dbReference type="Gene3D" id="3.10.20.90">
    <property type="entry name" value="Phosphatidylinositol 3-kinase Catalytic Subunit, Chain A, domain 1"/>
    <property type="match status" value="1"/>
</dbReference>
<proteinExistence type="predicted"/>
<feature type="compositionally biased region" description="Basic residues" evidence="1">
    <location>
        <begin position="35"/>
        <end position="46"/>
    </location>
</feature>
<dbReference type="AlphaFoldDB" id="A0A9P7HKQ1"/>
<dbReference type="EMBL" id="JADFTT010000440">
    <property type="protein sequence ID" value="KAG5761578.1"/>
    <property type="molecule type" value="Genomic_DNA"/>
</dbReference>
<dbReference type="Proteomes" id="UP000750502">
    <property type="component" value="Unassembled WGS sequence"/>
</dbReference>
<organism evidence="3 4">
    <name type="scientific">Fusarium xylarioides</name>
    <dbReference type="NCBI Taxonomy" id="221167"/>
    <lineage>
        <taxon>Eukaryota</taxon>
        <taxon>Fungi</taxon>
        <taxon>Dikarya</taxon>
        <taxon>Ascomycota</taxon>
        <taxon>Pezizomycotina</taxon>
        <taxon>Sordariomycetes</taxon>
        <taxon>Hypocreomycetidae</taxon>
        <taxon>Hypocreales</taxon>
        <taxon>Nectriaceae</taxon>
        <taxon>Fusarium</taxon>
        <taxon>Fusarium fujikuroi species complex</taxon>
    </lineage>
</organism>
<protein>
    <recommendedName>
        <fullName evidence="2">Ubiquitin-like domain-containing protein</fullName>
    </recommendedName>
</protein>
<evidence type="ECO:0000259" key="2">
    <source>
        <dbReference type="PROSITE" id="PS50053"/>
    </source>
</evidence>
<evidence type="ECO:0000313" key="3">
    <source>
        <dbReference type="EMBL" id="KAG5761578.1"/>
    </source>
</evidence>
<accession>A0A9P7HKQ1</accession>
<dbReference type="InterPro" id="IPR050158">
    <property type="entry name" value="Ubiquitin_ubiquitin-like"/>
</dbReference>
<reference evidence="3" key="2">
    <citation type="submission" date="2020-10" db="EMBL/GenBank/DDBJ databases">
        <authorList>
            <person name="Peck L.D."/>
            <person name="Nowell R.W."/>
            <person name="Flood J."/>
            <person name="Ryan M.J."/>
            <person name="Barraclough T.G."/>
        </authorList>
    </citation>
    <scope>NUCLEOTIDE SEQUENCE</scope>
    <source>
        <strain evidence="3">IMI 127659i</strain>
    </source>
</reference>
<dbReference type="PANTHER" id="PTHR10666">
    <property type="entry name" value="UBIQUITIN"/>
    <property type="match status" value="1"/>
</dbReference>
<dbReference type="PRINTS" id="PR00348">
    <property type="entry name" value="UBIQUITIN"/>
</dbReference>
<dbReference type="InterPro" id="IPR029071">
    <property type="entry name" value="Ubiquitin-like_domsf"/>
</dbReference>
<comment type="caution">
    <text evidence="3">The sequence shown here is derived from an EMBL/GenBank/DDBJ whole genome shotgun (WGS) entry which is preliminary data.</text>
</comment>
<dbReference type="PROSITE" id="PS50053">
    <property type="entry name" value="UBIQUITIN_2"/>
    <property type="match status" value="1"/>
</dbReference>
<keyword evidence="4" id="KW-1185">Reference proteome</keyword>